<evidence type="ECO:0000313" key="2">
    <source>
        <dbReference type="Proteomes" id="UP000069205"/>
    </source>
</evidence>
<proteinExistence type="predicted"/>
<dbReference type="EMBL" id="CP011801">
    <property type="protein sequence ID" value="ALA60734.1"/>
    <property type="molecule type" value="Genomic_DNA"/>
</dbReference>
<dbReference type="AlphaFoldDB" id="A0A0K2GIN8"/>
<keyword evidence="2" id="KW-1185">Reference proteome</keyword>
<gene>
    <name evidence="1" type="ORF">NITMOv2_4358</name>
</gene>
<protein>
    <submittedName>
        <fullName evidence="1">Uncharacterized protein</fullName>
    </submittedName>
</protein>
<evidence type="ECO:0000313" key="1">
    <source>
        <dbReference type="EMBL" id="ALA60734.1"/>
    </source>
</evidence>
<name>A0A0K2GIN8_NITMO</name>
<reference evidence="1 2" key="1">
    <citation type="journal article" date="2015" name="Proc. Natl. Acad. Sci. U.S.A.">
        <title>Expanded metabolic versatility of ubiquitous nitrite-oxidizing bacteria from the genus Nitrospira.</title>
        <authorList>
            <person name="Koch H."/>
            <person name="Lucker S."/>
            <person name="Albertsen M."/>
            <person name="Kitzinger K."/>
            <person name="Herbold C."/>
            <person name="Spieck E."/>
            <person name="Nielsen P.H."/>
            <person name="Wagner M."/>
            <person name="Daims H."/>
        </authorList>
    </citation>
    <scope>NUCLEOTIDE SEQUENCE [LARGE SCALE GENOMIC DNA]</scope>
    <source>
        <strain evidence="1 2">NSP M-1</strain>
    </source>
</reference>
<dbReference type="KEGG" id="nmv:NITMOv2_4358"/>
<accession>A0A0K2GIN8</accession>
<sequence length="33" mass="3960">MCLVQVLYFLMISMKRETPIDKKKKLTSLHVKH</sequence>
<organism evidence="1 2">
    <name type="scientific">Nitrospira moscoviensis</name>
    <dbReference type="NCBI Taxonomy" id="42253"/>
    <lineage>
        <taxon>Bacteria</taxon>
        <taxon>Pseudomonadati</taxon>
        <taxon>Nitrospirota</taxon>
        <taxon>Nitrospiria</taxon>
        <taxon>Nitrospirales</taxon>
        <taxon>Nitrospiraceae</taxon>
        <taxon>Nitrospira</taxon>
    </lineage>
</organism>
<dbReference type="Proteomes" id="UP000069205">
    <property type="component" value="Chromosome"/>
</dbReference>